<dbReference type="AlphaFoldDB" id="A0A226CWJ3"/>
<dbReference type="OMA" id="YPFAHYS"/>
<organism evidence="4 5">
    <name type="scientific">Folsomia candida</name>
    <name type="common">Springtail</name>
    <dbReference type="NCBI Taxonomy" id="158441"/>
    <lineage>
        <taxon>Eukaryota</taxon>
        <taxon>Metazoa</taxon>
        <taxon>Ecdysozoa</taxon>
        <taxon>Arthropoda</taxon>
        <taxon>Hexapoda</taxon>
        <taxon>Collembola</taxon>
        <taxon>Entomobryomorpha</taxon>
        <taxon>Isotomoidea</taxon>
        <taxon>Isotomidae</taxon>
        <taxon>Proisotominae</taxon>
        <taxon>Folsomia</taxon>
    </lineage>
</organism>
<dbReference type="PANTHER" id="PTHR46289">
    <property type="entry name" value="52 KDA REPRESSOR OF THE INHIBITOR OF THE PROTEIN KINASE-LIKE PROTEIN-RELATED"/>
    <property type="match status" value="1"/>
</dbReference>
<feature type="region of interest" description="Disordered" evidence="1">
    <location>
        <begin position="1"/>
        <end position="27"/>
    </location>
</feature>
<dbReference type="InterPro" id="IPR025398">
    <property type="entry name" value="DUF4371"/>
</dbReference>
<comment type="caution">
    <text evidence="4">The sequence shown here is derived from an EMBL/GenBank/DDBJ whole genome shotgun (WGS) entry which is preliminary data.</text>
</comment>
<dbReference type="InterPro" id="IPR012337">
    <property type="entry name" value="RNaseH-like_sf"/>
</dbReference>
<dbReference type="SUPFAM" id="SSF53098">
    <property type="entry name" value="Ribonuclease H-like"/>
    <property type="match status" value="1"/>
</dbReference>
<gene>
    <name evidence="4" type="ORF">Fcan01_27526</name>
</gene>
<evidence type="ECO:0000313" key="4">
    <source>
        <dbReference type="EMBL" id="OXA37715.1"/>
    </source>
</evidence>
<evidence type="ECO:0000256" key="1">
    <source>
        <dbReference type="SAM" id="MobiDB-lite"/>
    </source>
</evidence>
<sequence length="765" mass="86528">MKKRQTSLPDFVTKKPKGNSTLKEENPAQVIDGLMADKPEVDDQGEVISSGDDTRSSRRTIGMLDIGNFVGSHPNDHTCLDILLSVWVPDSAFDFLVEEGGNRKFQFAWLQQFSGLSYSAHLDGAFCRYCFLFAKKSGASTTGGQPLGKLVADPYRKWKNALENFRKHEKLDYHLTSLLDADCFTLLVCGRQGLALRGHQDSRKLSLDQPEENDGNFRALLRMRIESGDDTTLRNHVTTCPKNASYLNPEIQYELLDLSSRQIQDVIVKEINSSKCFSVIADETTDVAGISQMALCARYVTKLENRHVIKESFLTFAAVESGTGEAIAIKMKNELERLGIESKYLHGQGYDGCSAMKGNVKGVQAKVKERINPNALYVHCSSHSLNLALTDACKIKDIRNTFQSLNEVFKFVRSSAKWSSILAKISGESQTNFNHTTLLSFCETRFVERHSSVLRFVELYDCIIDVLEILENEGDANTSNKAHQLLVCITNIRFVLPMCVIEKIFSITISLSRQLQSPDLDLLACLEMAENILLLLTDMQQNAAQEFSKIFKVVSATCAKQCVSVDLPRSAKLDFRKCAAGSENLIDAESFYRSTIFEPFLESVIESVTLRYRDHKNVISRLQRVIPIYLGEANFGNELYDFYQDQVPDGEEVFNSELQLWKAKWNSVEVRQKPRNALETLDQCDPMFFPNVNFLLRVLATLPVTTCSSERSFSTLRQLKNYLRNTTGEDRLTSLGVLYIHRNYTVDVNLVIEQFVTIKRRWMLS</sequence>
<dbReference type="GO" id="GO:0046983">
    <property type="term" value="F:protein dimerization activity"/>
    <property type="evidence" value="ECO:0007669"/>
    <property type="project" value="InterPro"/>
</dbReference>
<dbReference type="Pfam" id="PF14291">
    <property type="entry name" value="DUF4371"/>
    <property type="match status" value="1"/>
</dbReference>
<dbReference type="EMBL" id="LNIX01000053">
    <property type="protein sequence ID" value="OXA37715.1"/>
    <property type="molecule type" value="Genomic_DNA"/>
</dbReference>
<dbReference type="GO" id="GO:0016301">
    <property type="term" value="F:kinase activity"/>
    <property type="evidence" value="ECO:0007669"/>
    <property type="project" value="UniProtKB-KW"/>
</dbReference>
<evidence type="ECO:0000313" key="5">
    <source>
        <dbReference type="Proteomes" id="UP000198287"/>
    </source>
</evidence>
<keyword evidence="4" id="KW-0808">Transferase</keyword>
<dbReference type="Pfam" id="PF05699">
    <property type="entry name" value="Dimer_Tnp_hAT"/>
    <property type="match status" value="1"/>
</dbReference>
<dbReference type="STRING" id="158441.A0A226CWJ3"/>
<keyword evidence="4" id="KW-0418">Kinase</keyword>
<dbReference type="OrthoDB" id="6605210at2759"/>
<keyword evidence="5" id="KW-1185">Reference proteome</keyword>
<dbReference type="Proteomes" id="UP000198287">
    <property type="component" value="Unassembled WGS sequence"/>
</dbReference>
<feature type="domain" description="DUF4371" evidence="3">
    <location>
        <begin position="190"/>
        <end position="362"/>
    </location>
</feature>
<dbReference type="InterPro" id="IPR052958">
    <property type="entry name" value="IFN-induced_PKR_regulator"/>
</dbReference>
<proteinExistence type="predicted"/>
<feature type="domain" description="HAT C-terminal dimerisation" evidence="2">
    <location>
        <begin position="673"/>
        <end position="743"/>
    </location>
</feature>
<name>A0A226CWJ3_FOLCA</name>
<accession>A0A226CWJ3</accession>
<dbReference type="InterPro" id="IPR008906">
    <property type="entry name" value="HATC_C_dom"/>
</dbReference>
<protein>
    <submittedName>
        <fullName evidence="4">52 kDa repressor of the inhibitor of the protein kinase</fullName>
    </submittedName>
</protein>
<dbReference type="PANTHER" id="PTHR46289:SF14">
    <property type="entry name" value="DUF4371 DOMAIN-CONTAINING PROTEIN"/>
    <property type="match status" value="1"/>
</dbReference>
<reference evidence="4 5" key="1">
    <citation type="submission" date="2015-12" db="EMBL/GenBank/DDBJ databases">
        <title>The genome of Folsomia candida.</title>
        <authorList>
            <person name="Faddeeva A."/>
            <person name="Derks M.F."/>
            <person name="Anvar Y."/>
            <person name="Smit S."/>
            <person name="Van Straalen N."/>
            <person name="Roelofs D."/>
        </authorList>
    </citation>
    <scope>NUCLEOTIDE SEQUENCE [LARGE SCALE GENOMIC DNA]</scope>
    <source>
        <strain evidence="4 5">VU population</strain>
        <tissue evidence="4">Whole body</tissue>
    </source>
</reference>
<evidence type="ECO:0000259" key="3">
    <source>
        <dbReference type="Pfam" id="PF14291"/>
    </source>
</evidence>
<evidence type="ECO:0000259" key="2">
    <source>
        <dbReference type="Pfam" id="PF05699"/>
    </source>
</evidence>